<feature type="domain" description="HTH araC/xylS-type" evidence="5">
    <location>
        <begin position="269"/>
        <end position="370"/>
    </location>
</feature>
<dbReference type="RefSeq" id="WP_272636544.1">
    <property type="nucleotide sequence ID" value="NZ_JAZDDF010000002.1"/>
</dbReference>
<dbReference type="EMBL" id="JAZDDF010000002">
    <property type="protein sequence ID" value="MEE1972475.1"/>
    <property type="molecule type" value="Genomic_DNA"/>
</dbReference>
<evidence type="ECO:0000256" key="2">
    <source>
        <dbReference type="ARBA" id="ARBA00023125"/>
    </source>
</evidence>
<keyword evidence="4" id="KW-1133">Transmembrane helix</keyword>
<keyword evidence="2" id="KW-0238">DNA-binding</keyword>
<dbReference type="InterPro" id="IPR009057">
    <property type="entry name" value="Homeodomain-like_sf"/>
</dbReference>
<proteinExistence type="predicted"/>
<evidence type="ECO:0000256" key="3">
    <source>
        <dbReference type="ARBA" id="ARBA00023163"/>
    </source>
</evidence>
<dbReference type="PROSITE" id="PS01124">
    <property type="entry name" value="HTH_ARAC_FAMILY_2"/>
    <property type="match status" value="1"/>
</dbReference>
<keyword evidence="4" id="KW-0472">Membrane</keyword>
<dbReference type="InterPro" id="IPR018060">
    <property type="entry name" value="HTH_AraC"/>
</dbReference>
<feature type="transmembrane region" description="Helical" evidence="4">
    <location>
        <begin position="34"/>
        <end position="55"/>
    </location>
</feature>
<accession>A0ABU7IHS8</accession>
<dbReference type="Proteomes" id="UP001343698">
    <property type="component" value="Unassembled WGS sequence"/>
</dbReference>
<evidence type="ECO:0000256" key="1">
    <source>
        <dbReference type="ARBA" id="ARBA00023015"/>
    </source>
</evidence>
<feature type="transmembrane region" description="Helical" evidence="4">
    <location>
        <begin position="143"/>
        <end position="162"/>
    </location>
</feature>
<evidence type="ECO:0000313" key="6">
    <source>
        <dbReference type="EMBL" id="MEE1972475.1"/>
    </source>
</evidence>
<dbReference type="PANTHER" id="PTHR43280:SF29">
    <property type="entry name" value="ARAC-FAMILY TRANSCRIPTIONAL REGULATOR"/>
    <property type="match status" value="1"/>
</dbReference>
<keyword evidence="4" id="KW-0812">Transmembrane</keyword>
<dbReference type="Pfam" id="PF12833">
    <property type="entry name" value="HTH_18"/>
    <property type="match status" value="1"/>
</dbReference>
<evidence type="ECO:0000259" key="5">
    <source>
        <dbReference type="PROSITE" id="PS01124"/>
    </source>
</evidence>
<feature type="transmembrane region" description="Helical" evidence="4">
    <location>
        <begin position="67"/>
        <end position="86"/>
    </location>
</feature>
<organism evidence="6 7">
    <name type="scientific">Maribacter flavus</name>
    <dbReference type="NCBI Taxonomy" id="1658664"/>
    <lineage>
        <taxon>Bacteria</taxon>
        <taxon>Pseudomonadati</taxon>
        <taxon>Bacteroidota</taxon>
        <taxon>Flavobacteriia</taxon>
        <taxon>Flavobacteriales</taxon>
        <taxon>Flavobacteriaceae</taxon>
        <taxon>Maribacter</taxon>
    </lineage>
</organism>
<name>A0ABU7IHS8_9FLAO</name>
<evidence type="ECO:0000256" key="4">
    <source>
        <dbReference type="SAM" id="Phobius"/>
    </source>
</evidence>
<evidence type="ECO:0000313" key="7">
    <source>
        <dbReference type="Proteomes" id="UP001343698"/>
    </source>
</evidence>
<sequence length="376" mass="44766">MISSSPVLFTIIAVFSLQAMLFSALILSKKPRRLANIFLAILVLFYALIPLNIVVVNVLKDYDLLHVFRYIQMEMLFGIGPCLYFYTKCITQPKFKFQKKHFIHFVPLVLEFIFFRTSIYRIGADGLYEQEMPLYSYVYLTEQWLGLISILMYSFISFSILLKYKDQLKAYYSKIENLSHKWLQTPIIIFAGFFIYWQILTEIDRFVFDKLYREYYFLPNFVLLSIITCWLGFRGYIQKEREVVLLKPETKETKHKHIDKDEAFLTRLKTLMKTKKPYLDPELNLSMLAELLDMKPKELSAKINQNCQQNFYDLINSYRIEDFKHRLKSSERHQYSLLGHAYECGFNSKSTFNHVFKKITQLTPSQYLKSIKNTSR</sequence>
<feature type="transmembrane region" description="Helical" evidence="4">
    <location>
        <begin position="215"/>
        <end position="233"/>
    </location>
</feature>
<keyword evidence="1" id="KW-0805">Transcription regulation</keyword>
<keyword evidence="3" id="KW-0804">Transcription</keyword>
<dbReference type="SMART" id="SM00342">
    <property type="entry name" value="HTH_ARAC"/>
    <property type="match status" value="1"/>
</dbReference>
<reference evidence="6 7" key="1">
    <citation type="submission" date="2024-01" db="EMBL/GenBank/DDBJ databases">
        <title>Maribacter spp. originated from different algae showed divergent polysaccharides utilization ability.</title>
        <authorList>
            <person name="Wang H."/>
            <person name="Wu Y."/>
        </authorList>
    </citation>
    <scope>NUCLEOTIDE SEQUENCE [LARGE SCALE GENOMIC DNA]</scope>
    <source>
        <strain evidence="6 7">KPT27_14</strain>
    </source>
</reference>
<dbReference type="SUPFAM" id="SSF46689">
    <property type="entry name" value="Homeodomain-like"/>
    <property type="match status" value="1"/>
</dbReference>
<gene>
    <name evidence="6" type="ORF">V1H85_08480</name>
</gene>
<feature type="transmembrane region" description="Helical" evidence="4">
    <location>
        <begin position="102"/>
        <end position="123"/>
    </location>
</feature>
<feature type="transmembrane region" description="Helical" evidence="4">
    <location>
        <begin position="6"/>
        <end position="27"/>
    </location>
</feature>
<keyword evidence="7" id="KW-1185">Reference proteome</keyword>
<dbReference type="PANTHER" id="PTHR43280">
    <property type="entry name" value="ARAC-FAMILY TRANSCRIPTIONAL REGULATOR"/>
    <property type="match status" value="1"/>
</dbReference>
<feature type="transmembrane region" description="Helical" evidence="4">
    <location>
        <begin position="182"/>
        <end position="200"/>
    </location>
</feature>
<protein>
    <submittedName>
        <fullName evidence="6">Helix-turn-helix domain-containing protein</fullName>
    </submittedName>
</protein>
<comment type="caution">
    <text evidence="6">The sequence shown here is derived from an EMBL/GenBank/DDBJ whole genome shotgun (WGS) entry which is preliminary data.</text>
</comment>
<dbReference type="Gene3D" id="1.10.10.60">
    <property type="entry name" value="Homeodomain-like"/>
    <property type="match status" value="2"/>
</dbReference>